<protein>
    <submittedName>
        <fullName evidence="1">Uncharacterized protein</fullName>
    </submittedName>
</protein>
<evidence type="ECO:0000313" key="1">
    <source>
        <dbReference type="EMBL" id="MFD0948550.1"/>
    </source>
</evidence>
<name>A0ABW3HD45_9SPHN</name>
<keyword evidence="2" id="KW-1185">Reference proteome</keyword>
<sequence length="360" mass="39062">MLLRLLRWTGGLLFGLLVLGAIPIVYVETQCTAPPNGWQAAAPYRSVLPSDTGKRPEARTWLTYPEWYIVYSAESYGRYLAAGKPPSGFSYLRQIGGFWSGLCAVNRAAGSAEAGDAKVMLYTIGLSFTAEMAIKGAYENVFGRISEWIGGWKSANDRYSAEIWQRYGAFMHETPWYQFGFLDALKGLWRTESASAPYRNWERRLALSTEFGIKSAYGGAIGFASNNALGPAQLSVPLVLGGTPQAIAAADPRLKLNGLLPGGLAAVEAPRYAQLTDALVKLSATPVELFEIAGNDDVLLTVIAPDAAAVPQGSHGLFAEPLDDRPGWRRLGLAVKVPRLLATIREARAAGIEIEHVYDY</sequence>
<dbReference type="EMBL" id="JBHTJG010000014">
    <property type="protein sequence ID" value="MFD0948550.1"/>
    <property type="molecule type" value="Genomic_DNA"/>
</dbReference>
<dbReference type="Proteomes" id="UP001596977">
    <property type="component" value="Unassembled WGS sequence"/>
</dbReference>
<dbReference type="RefSeq" id="WP_264946471.1">
    <property type="nucleotide sequence ID" value="NZ_JAPDRA010000014.1"/>
</dbReference>
<proteinExistence type="predicted"/>
<organism evidence="1 2">
    <name type="scientific">Sphingomonas canadensis</name>
    <dbReference type="NCBI Taxonomy" id="1219257"/>
    <lineage>
        <taxon>Bacteria</taxon>
        <taxon>Pseudomonadati</taxon>
        <taxon>Pseudomonadota</taxon>
        <taxon>Alphaproteobacteria</taxon>
        <taxon>Sphingomonadales</taxon>
        <taxon>Sphingomonadaceae</taxon>
        <taxon>Sphingomonas</taxon>
    </lineage>
</organism>
<comment type="caution">
    <text evidence="1">The sequence shown here is derived from an EMBL/GenBank/DDBJ whole genome shotgun (WGS) entry which is preliminary data.</text>
</comment>
<gene>
    <name evidence="1" type="ORF">ACFQ1E_19585</name>
</gene>
<reference evidence="2" key="1">
    <citation type="journal article" date="2019" name="Int. J. Syst. Evol. Microbiol.">
        <title>The Global Catalogue of Microorganisms (GCM) 10K type strain sequencing project: providing services to taxonomists for standard genome sequencing and annotation.</title>
        <authorList>
            <consortium name="The Broad Institute Genomics Platform"/>
            <consortium name="The Broad Institute Genome Sequencing Center for Infectious Disease"/>
            <person name="Wu L."/>
            <person name="Ma J."/>
        </authorList>
    </citation>
    <scope>NUCLEOTIDE SEQUENCE [LARGE SCALE GENOMIC DNA]</scope>
    <source>
        <strain evidence="2">CCUG 62982</strain>
    </source>
</reference>
<evidence type="ECO:0000313" key="2">
    <source>
        <dbReference type="Proteomes" id="UP001596977"/>
    </source>
</evidence>
<accession>A0ABW3HD45</accession>